<evidence type="ECO:0000256" key="6">
    <source>
        <dbReference type="ARBA" id="ARBA00022918"/>
    </source>
</evidence>
<dbReference type="EMBL" id="CAMXCT030000167">
    <property type="protein sequence ID" value="CAL4762217.1"/>
    <property type="molecule type" value="Genomic_DNA"/>
</dbReference>
<reference evidence="9" key="1">
    <citation type="submission" date="2022-10" db="EMBL/GenBank/DDBJ databases">
        <authorList>
            <person name="Chen Y."/>
            <person name="Dougan E. K."/>
            <person name="Chan C."/>
            <person name="Rhodes N."/>
            <person name="Thang M."/>
        </authorList>
    </citation>
    <scope>NUCLEOTIDE SEQUENCE</scope>
</reference>
<keyword evidence="5" id="KW-0378">Hydrolase</keyword>
<evidence type="ECO:0000313" key="10">
    <source>
        <dbReference type="EMBL" id="CAL1128280.1"/>
    </source>
</evidence>
<evidence type="ECO:0000256" key="2">
    <source>
        <dbReference type="ARBA" id="ARBA00022695"/>
    </source>
</evidence>
<accession>A0A9P1BLK4</accession>
<evidence type="ECO:0000313" key="11">
    <source>
        <dbReference type="Proteomes" id="UP001152797"/>
    </source>
</evidence>
<name>A0A9P1BLK4_9DINO</name>
<keyword evidence="2" id="KW-0548">Nucleotidyltransferase</keyword>
<feature type="region of interest" description="Disordered" evidence="7">
    <location>
        <begin position="584"/>
        <end position="626"/>
    </location>
</feature>
<feature type="region of interest" description="Disordered" evidence="7">
    <location>
        <begin position="101"/>
        <end position="121"/>
    </location>
</feature>
<dbReference type="InterPro" id="IPR001584">
    <property type="entry name" value="Integrase_cat-core"/>
</dbReference>
<evidence type="ECO:0000256" key="3">
    <source>
        <dbReference type="ARBA" id="ARBA00022722"/>
    </source>
</evidence>
<dbReference type="Proteomes" id="UP001152797">
    <property type="component" value="Unassembled WGS sequence"/>
</dbReference>
<dbReference type="GO" id="GO:0015074">
    <property type="term" value="P:DNA integration"/>
    <property type="evidence" value="ECO:0007669"/>
    <property type="project" value="InterPro"/>
</dbReference>
<dbReference type="GO" id="GO:0003964">
    <property type="term" value="F:RNA-directed DNA polymerase activity"/>
    <property type="evidence" value="ECO:0007669"/>
    <property type="project" value="UniProtKB-KW"/>
</dbReference>
<feature type="compositionally biased region" description="Low complexity" evidence="7">
    <location>
        <begin position="886"/>
        <end position="896"/>
    </location>
</feature>
<evidence type="ECO:0000256" key="7">
    <source>
        <dbReference type="SAM" id="MobiDB-lite"/>
    </source>
</evidence>
<dbReference type="GO" id="GO:0004519">
    <property type="term" value="F:endonuclease activity"/>
    <property type="evidence" value="ECO:0007669"/>
    <property type="project" value="UniProtKB-KW"/>
</dbReference>
<feature type="compositionally biased region" description="Basic and acidic residues" evidence="7">
    <location>
        <begin position="1517"/>
        <end position="1530"/>
    </location>
</feature>
<feature type="compositionally biased region" description="Low complexity" evidence="7">
    <location>
        <begin position="608"/>
        <end position="626"/>
    </location>
</feature>
<evidence type="ECO:0000256" key="4">
    <source>
        <dbReference type="ARBA" id="ARBA00022759"/>
    </source>
</evidence>
<gene>
    <name evidence="9" type="ORF">C1SCF055_LOCUS3269</name>
</gene>
<dbReference type="Gene3D" id="3.30.420.10">
    <property type="entry name" value="Ribonuclease H-like superfamily/Ribonuclease H"/>
    <property type="match status" value="1"/>
</dbReference>
<dbReference type="InterPro" id="IPR012337">
    <property type="entry name" value="RNaseH-like_sf"/>
</dbReference>
<dbReference type="PROSITE" id="PS50994">
    <property type="entry name" value="INTEGRASE"/>
    <property type="match status" value="1"/>
</dbReference>
<proteinExistence type="predicted"/>
<dbReference type="GO" id="GO:0004190">
    <property type="term" value="F:aspartic-type endopeptidase activity"/>
    <property type="evidence" value="ECO:0007669"/>
    <property type="project" value="InterPro"/>
</dbReference>
<dbReference type="GO" id="GO:0003676">
    <property type="term" value="F:nucleic acid binding"/>
    <property type="evidence" value="ECO:0007669"/>
    <property type="project" value="InterPro"/>
</dbReference>
<keyword evidence="3" id="KW-0540">Nuclease</keyword>
<reference evidence="10" key="2">
    <citation type="submission" date="2024-04" db="EMBL/GenBank/DDBJ databases">
        <authorList>
            <person name="Chen Y."/>
            <person name="Shah S."/>
            <person name="Dougan E. K."/>
            <person name="Thang M."/>
            <person name="Chan C."/>
        </authorList>
    </citation>
    <scope>NUCLEOTIDE SEQUENCE [LARGE SCALE GENOMIC DNA]</scope>
</reference>
<comment type="caution">
    <text evidence="9">The sequence shown here is derived from an EMBL/GenBank/DDBJ whole genome shotgun (WGS) entry which is preliminary data.</text>
</comment>
<keyword evidence="4" id="KW-0255">Endonuclease</keyword>
<keyword evidence="1" id="KW-0808">Transferase</keyword>
<evidence type="ECO:0000256" key="1">
    <source>
        <dbReference type="ARBA" id="ARBA00022679"/>
    </source>
</evidence>
<dbReference type="OrthoDB" id="420102at2759"/>
<dbReference type="PROSITE" id="PS00141">
    <property type="entry name" value="ASP_PROTEASE"/>
    <property type="match status" value="1"/>
</dbReference>
<keyword evidence="6" id="KW-0695">RNA-directed DNA polymerase</keyword>
<evidence type="ECO:0000259" key="8">
    <source>
        <dbReference type="PROSITE" id="PS50994"/>
    </source>
</evidence>
<dbReference type="SUPFAM" id="SSF53098">
    <property type="entry name" value="Ribonuclease H-like"/>
    <property type="match status" value="1"/>
</dbReference>
<feature type="region of interest" description="Disordered" evidence="7">
    <location>
        <begin position="872"/>
        <end position="954"/>
    </location>
</feature>
<dbReference type="InterPro" id="IPR036397">
    <property type="entry name" value="RNaseH_sf"/>
</dbReference>
<dbReference type="GO" id="GO:0006508">
    <property type="term" value="P:proteolysis"/>
    <property type="evidence" value="ECO:0007669"/>
    <property type="project" value="InterPro"/>
</dbReference>
<feature type="compositionally biased region" description="Polar residues" evidence="7">
    <location>
        <begin position="921"/>
        <end position="940"/>
    </location>
</feature>
<feature type="region of interest" description="Disordered" evidence="7">
    <location>
        <begin position="1517"/>
        <end position="1538"/>
    </location>
</feature>
<feature type="domain" description="Integrase catalytic" evidence="8">
    <location>
        <begin position="1028"/>
        <end position="1197"/>
    </location>
</feature>
<feature type="compositionally biased region" description="Basic and acidic residues" evidence="7">
    <location>
        <begin position="941"/>
        <end position="954"/>
    </location>
</feature>
<feature type="region of interest" description="Disordered" evidence="7">
    <location>
        <begin position="685"/>
        <end position="739"/>
    </location>
</feature>
<protein>
    <recommendedName>
        <fullName evidence="8">Integrase catalytic domain-containing protein</fullName>
    </recommendedName>
</protein>
<dbReference type="EMBL" id="CAMXCT010000167">
    <property type="protein sequence ID" value="CAI3974905.1"/>
    <property type="molecule type" value="Genomic_DNA"/>
</dbReference>
<sequence>MAIHAEYCWNILKGPHPSISAEGLKFQPIASSKPWDISDIPSGYGSRYLRAVADVSAQTSLGLERSGTDPSLQDFGLEAIFRRQEEEDAQWNRWRNWRDSHDAGAEPAAEASADADATETGERPDAAIDGYQRVPLVSEPDLSPQSNVAPEHGMNSADSFVFDVLRGWRLLQAATLSRDEFRDVLSATNNKLDFDSISGALQVLWDDQLIQHPRHAPSQFNAHWLEELEDPQIKEAYQSERMAEALASEASLTWKKAQGKSKGFNKGKMGMAVYGDPYMEQFPMVKGKGKGKAKYSNYMDHEMFWAGKSKGKSSKGSSSFSFRPPGPSGVNAYGMELYPIEFMETPEYHEPLDVTLTATTWSPPPSASQAIKSFEGMVDSGATASAGPEASIHRVFECLRQVDPEATLTVDQTLKPRFRYGSGKWGQALCQVTISSWASGHQRKFSVFALPNPPEYHEPWYDDSLLVPILIGMDFLGVNGVGLVLDFVDGYSWMSNVPDANPNCLRISSKGHFVLDLVSFLTNKPHGFTSDSTWTPSRAISDANVLELYMTQGEELFSTQHVLLDNTDARRCFFQQCVHRRSAGSKQKESTAGDRNLWSDASEDQPCRQGSRVGSQPSSSSRSEMGSLTHNVEHIDPHYVAKALSMVQKDLKGVKPHYKLMKVAVEKIESDERYYQMVLGAPEMTPVPKSPTRHQMFTPPRRSMHNSEEEQIPGPQQLTSSPSWQHVTPPKARAKSPTVSQMSVASVPVVTPQDLLSQLSAEVGKAAVKVLQLMMLGLFTNFHDLVVDGMNRFSLIYKTPCGDLIIESSDTARSSYYPWKMVVAIAKTWKSQLVPERWQSILFLTVDSNVPNSTFEQQLWEMNPAEMADDIAEVPPDEGYSPTSLAPEDAPAIPADLADDDGQMVLPPAQDERSGGDLRPQSMQSSKASNPSQMASSRWQQDGHGRWSKHEADGKIIPSTKQLAEWNVKLQKFHKASGHPSNRNLARILREACKEKWQIEAALRLRCPACEATRPGGSSSGKIPPVSTNRLPQAWHMVMMDVGEWNVVSVRKKLKFLLMIDAATKFRSTVPLMVYDINQQGNENAKMVIEAFGRGWLAEKPKPLVVVPDNANTLCSAAFREFCHTNNLWLSPPVEKEAWAHGIAERAVQETKLLADKIFISDGTLSLELCLALSTAALNSTENAHGFSPFQWAYGHSFQWTDEDITTHLQLQQAHPLSEFEKLLSCRRKAENLARQVRANNILVRLKNSCPRQPLQNFEPATLVKVWRKSLPHEAAKGKRSGFTKTIKPHWVGPGRVLFQELLPSQSGGDRRHVVWVVLGGRAHRCSVHSVRPLTSQEEALHEIQHGGEEMSWKSITDFLPRRDYVDMLDDEPGADDVEAPDLPAQPDKSTWLPSCRLYGKTDKQGNDKAAQALKGAAMRLPALPPVNEYEETDFLPEVPDAPNFYLVQQMRDCEVRYERLTDDFKKLFDRAKDKEVASFLKSEAVRKCISKEEEEEGKNSGRVMKCRWVLTWKDTPPDERQASQQDAHENAGTLFTPSGDRKAKARIVLLGYQHPDLLNPEFRSSAPVQSTLTRHLTFQLSVQNQWPIEGMDLSTAFLQTEKNQEQNRIWTSGVRELRAALGVSEGGIMRKPECGEPIGSLPHYWVHGWSVDDFNRSGDETNPKWQKIKAAIDREYQWGSSKVGAYRYVGSDIHHRTGSQGNYIMVDQDSYVENLADVEIDPVRFKNAATVLTKSEIGKCRSALGALQWLAVQTQPQICARCNLLLSELAREPKMTVAQEIQQVIRETRKHPHRLRFDRIPSVNHWQQMVVVTMGDQAHNNRPDGSSTGGLINFLGGPELLDGSPGRLVMVSWRTWKLRRVAISSNDAEIQAMVEAEDVNFRTRLLWAELNGAGAEKGLDLLAFAEQEVSAVPGVVATDSKGGFDAVTLQEGPYLGLSNVRSAIQAFQLKQSFADTKAWLIWLASDWLLADALTKKIQECRKSLLQFMRTGVWMLQYNPGFETSARKNKRAGKDALTQMKKATEKFAS</sequence>
<dbReference type="EMBL" id="CAMXCT020000167">
    <property type="protein sequence ID" value="CAL1128280.1"/>
    <property type="molecule type" value="Genomic_DNA"/>
</dbReference>
<feature type="compositionally biased region" description="Polar residues" evidence="7">
    <location>
        <begin position="714"/>
        <end position="726"/>
    </location>
</feature>
<evidence type="ECO:0000256" key="5">
    <source>
        <dbReference type="ARBA" id="ARBA00022801"/>
    </source>
</evidence>
<organism evidence="9">
    <name type="scientific">Cladocopium goreaui</name>
    <dbReference type="NCBI Taxonomy" id="2562237"/>
    <lineage>
        <taxon>Eukaryota</taxon>
        <taxon>Sar</taxon>
        <taxon>Alveolata</taxon>
        <taxon>Dinophyceae</taxon>
        <taxon>Suessiales</taxon>
        <taxon>Symbiodiniaceae</taxon>
        <taxon>Cladocopium</taxon>
    </lineage>
</organism>
<evidence type="ECO:0000313" key="9">
    <source>
        <dbReference type="EMBL" id="CAI3974905.1"/>
    </source>
</evidence>
<keyword evidence="11" id="KW-1185">Reference proteome</keyword>
<dbReference type="InterPro" id="IPR001969">
    <property type="entry name" value="Aspartic_peptidase_AS"/>
</dbReference>
<feature type="compositionally biased region" description="Low complexity" evidence="7">
    <location>
        <begin position="105"/>
        <end position="115"/>
    </location>
</feature>